<proteinExistence type="predicted"/>
<dbReference type="PROSITE" id="PS51009">
    <property type="entry name" value="CYTCII"/>
    <property type="match status" value="1"/>
</dbReference>
<organism evidence="1">
    <name type="scientific">marine metagenome</name>
    <dbReference type="NCBI Taxonomy" id="408172"/>
    <lineage>
        <taxon>unclassified sequences</taxon>
        <taxon>metagenomes</taxon>
        <taxon>ecological metagenomes</taxon>
    </lineage>
</organism>
<dbReference type="GO" id="GO:0020037">
    <property type="term" value="F:heme binding"/>
    <property type="evidence" value="ECO:0007669"/>
    <property type="project" value="InterPro"/>
</dbReference>
<sequence>MGLVTSANEKPPKEYVDAMKSLAIVARELPQALNARDHERMNDHILLARPALDVVQKYWRDRDVDDTNEANAAIRAASKSISEISVSVHLMSLSPNPLAVEGAEIALKNFQTACKTCHTTHRLELPYGIDRIK</sequence>
<evidence type="ECO:0008006" key="2">
    <source>
        <dbReference type="Google" id="ProtNLM"/>
    </source>
</evidence>
<dbReference type="AlphaFoldDB" id="A0A383EAT0"/>
<dbReference type="InterPro" id="IPR002321">
    <property type="entry name" value="Cyt_c_II"/>
</dbReference>
<protein>
    <recommendedName>
        <fullName evidence="2">Cytochrome c domain-containing protein</fullName>
    </recommendedName>
</protein>
<dbReference type="GO" id="GO:0005506">
    <property type="term" value="F:iron ion binding"/>
    <property type="evidence" value="ECO:0007669"/>
    <property type="project" value="InterPro"/>
</dbReference>
<reference evidence="1" key="1">
    <citation type="submission" date="2018-05" db="EMBL/GenBank/DDBJ databases">
        <authorList>
            <person name="Lanie J.A."/>
            <person name="Ng W.-L."/>
            <person name="Kazmierczak K.M."/>
            <person name="Andrzejewski T.M."/>
            <person name="Davidsen T.M."/>
            <person name="Wayne K.J."/>
            <person name="Tettelin H."/>
            <person name="Glass J.I."/>
            <person name="Rusch D."/>
            <person name="Podicherti R."/>
            <person name="Tsui H.-C.T."/>
            <person name="Winkler M.E."/>
        </authorList>
    </citation>
    <scope>NUCLEOTIDE SEQUENCE</scope>
</reference>
<name>A0A383EAT0_9ZZZZ</name>
<dbReference type="EMBL" id="UINC01223849">
    <property type="protein sequence ID" value="SVE53208.1"/>
    <property type="molecule type" value="Genomic_DNA"/>
</dbReference>
<accession>A0A383EAT0</accession>
<gene>
    <name evidence="1" type="ORF">METZ01_LOCUS506062</name>
</gene>
<evidence type="ECO:0000313" key="1">
    <source>
        <dbReference type="EMBL" id="SVE53208.1"/>
    </source>
</evidence>
<dbReference type="GO" id="GO:0009055">
    <property type="term" value="F:electron transfer activity"/>
    <property type="evidence" value="ECO:0007669"/>
    <property type="project" value="InterPro"/>
</dbReference>